<evidence type="ECO:0000256" key="1">
    <source>
        <dbReference type="SAM" id="MobiDB-lite"/>
    </source>
</evidence>
<dbReference type="EMBL" id="SGPM01000002">
    <property type="protein sequence ID" value="THH33967.1"/>
    <property type="molecule type" value="Genomic_DNA"/>
</dbReference>
<protein>
    <submittedName>
        <fullName evidence="2">Uncharacterized protein</fullName>
    </submittedName>
</protein>
<name>A0A4S4N6V5_9APHY</name>
<accession>A0A4S4N6V5</accession>
<feature type="region of interest" description="Disordered" evidence="1">
    <location>
        <begin position="1"/>
        <end position="20"/>
    </location>
</feature>
<dbReference type="AlphaFoldDB" id="A0A4S4N6V5"/>
<evidence type="ECO:0000313" key="3">
    <source>
        <dbReference type="Proteomes" id="UP000308730"/>
    </source>
</evidence>
<comment type="caution">
    <text evidence="2">The sequence shown here is derived from an EMBL/GenBank/DDBJ whole genome shotgun (WGS) entry which is preliminary data.</text>
</comment>
<dbReference type="Proteomes" id="UP000308730">
    <property type="component" value="Unassembled WGS sequence"/>
</dbReference>
<organism evidence="2 3">
    <name type="scientific">Antrodiella citrinella</name>
    <dbReference type="NCBI Taxonomy" id="2447956"/>
    <lineage>
        <taxon>Eukaryota</taxon>
        <taxon>Fungi</taxon>
        <taxon>Dikarya</taxon>
        <taxon>Basidiomycota</taxon>
        <taxon>Agaricomycotina</taxon>
        <taxon>Agaricomycetes</taxon>
        <taxon>Polyporales</taxon>
        <taxon>Steccherinaceae</taxon>
        <taxon>Antrodiella</taxon>
    </lineage>
</organism>
<reference evidence="2 3" key="1">
    <citation type="submission" date="2019-02" db="EMBL/GenBank/DDBJ databases">
        <title>Genome sequencing of the rare red list fungi Antrodiella citrinella (Flaviporus citrinellus).</title>
        <authorList>
            <person name="Buettner E."/>
            <person name="Kellner H."/>
        </authorList>
    </citation>
    <scope>NUCLEOTIDE SEQUENCE [LARGE SCALE GENOMIC DNA]</scope>
    <source>
        <strain evidence="2 3">DSM 108506</strain>
    </source>
</reference>
<evidence type="ECO:0000313" key="2">
    <source>
        <dbReference type="EMBL" id="THH33967.1"/>
    </source>
</evidence>
<gene>
    <name evidence="2" type="ORF">EUX98_g285</name>
</gene>
<proteinExistence type="predicted"/>
<keyword evidence="3" id="KW-1185">Reference proteome</keyword>
<sequence length="163" mass="17629">MTTQDNGEETGGGGTLLPSVSRLGVVPKDEDPPPLGLSLLVITLSRWPVSTTALLLGPCSLLTCLSYKLSFLSVYNPHIQLPSNPDPSQQPPILNNDCHNRIPPAPSPVDQTLRDPSSLPTALHLHGFASTLRVVRTCQSPKTTLAHPSRRSIELFIQICRLL</sequence>